<evidence type="ECO:0000313" key="1">
    <source>
        <dbReference type="EMBL" id="CEK72239.1"/>
    </source>
</evidence>
<gene>
    <name evidence="1" type="primary">ORF81603</name>
</gene>
<dbReference type="AlphaFoldDB" id="A0A0B6ZUC3"/>
<protein>
    <submittedName>
        <fullName evidence="1">Uncharacterized protein</fullName>
    </submittedName>
</protein>
<dbReference type="EMBL" id="HACG01025374">
    <property type="protein sequence ID" value="CEK72239.1"/>
    <property type="molecule type" value="Transcribed_RNA"/>
</dbReference>
<reference evidence="1" key="1">
    <citation type="submission" date="2014-12" db="EMBL/GenBank/DDBJ databases">
        <title>Insight into the proteome of Arion vulgaris.</title>
        <authorList>
            <person name="Aradska J."/>
            <person name="Bulat T."/>
            <person name="Smidak R."/>
            <person name="Sarate P."/>
            <person name="Gangsoo J."/>
            <person name="Sialana F."/>
            <person name="Bilban M."/>
            <person name="Lubec G."/>
        </authorList>
    </citation>
    <scope>NUCLEOTIDE SEQUENCE</scope>
    <source>
        <tissue evidence="1">Skin</tissue>
    </source>
</reference>
<sequence length="80" mass="8768">LSSQPPEKLSLASYPIIEISSPAVYSLVTTQDLSFTLPDYGAPQIIVLTLNHYSLKLIACSAVLKHFGATVPFTNMYFYA</sequence>
<organism evidence="1">
    <name type="scientific">Arion vulgaris</name>
    <dbReference type="NCBI Taxonomy" id="1028688"/>
    <lineage>
        <taxon>Eukaryota</taxon>
        <taxon>Metazoa</taxon>
        <taxon>Spiralia</taxon>
        <taxon>Lophotrochozoa</taxon>
        <taxon>Mollusca</taxon>
        <taxon>Gastropoda</taxon>
        <taxon>Heterobranchia</taxon>
        <taxon>Euthyneura</taxon>
        <taxon>Panpulmonata</taxon>
        <taxon>Eupulmonata</taxon>
        <taxon>Stylommatophora</taxon>
        <taxon>Helicina</taxon>
        <taxon>Arionoidea</taxon>
        <taxon>Arionidae</taxon>
        <taxon>Arion</taxon>
    </lineage>
</organism>
<proteinExistence type="predicted"/>
<feature type="non-terminal residue" evidence="1">
    <location>
        <position position="1"/>
    </location>
</feature>
<accession>A0A0B6ZUC3</accession>
<name>A0A0B6ZUC3_9EUPU</name>